<sequence>MVLVPAPAPVLVLVLAGAGWCCYAGLQILCLEMCEFRYHVMQDPPVWHNMSINGTTTTTIGILPAGVCDMALLGVLGKQD</sequence>
<evidence type="ECO:0000313" key="3">
    <source>
        <dbReference type="Proteomes" id="UP000186817"/>
    </source>
</evidence>
<keyword evidence="1" id="KW-1133">Transmembrane helix</keyword>
<accession>A0A1Q9EQQ0</accession>
<dbReference type="Proteomes" id="UP000186817">
    <property type="component" value="Unassembled WGS sequence"/>
</dbReference>
<keyword evidence="3" id="KW-1185">Reference proteome</keyword>
<comment type="caution">
    <text evidence="2">The sequence shown here is derived from an EMBL/GenBank/DDBJ whole genome shotgun (WGS) entry which is preliminary data.</text>
</comment>
<dbReference type="AlphaFoldDB" id="A0A1Q9EQQ0"/>
<protein>
    <submittedName>
        <fullName evidence="2">Uncharacterized protein</fullName>
    </submittedName>
</protein>
<name>A0A1Q9EQQ0_SYMMI</name>
<keyword evidence="1" id="KW-0812">Transmembrane</keyword>
<gene>
    <name evidence="2" type="ORF">AK812_SmicGene6627</name>
</gene>
<reference evidence="2 3" key="1">
    <citation type="submission" date="2016-02" db="EMBL/GenBank/DDBJ databases">
        <title>Genome analysis of coral dinoflagellate symbionts highlights evolutionary adaptations to a symbiotic lifestyle.</title>
        <authorList>
            <person name="Aranda M."/>
            <person name="Li Y."/>
            <person name="Liew Y.J."/>
            <person name="Baumgarten S."/>
            <person name="Simakov O."/>
            <person name="Wilson M."/>
            <person name="Piel J."/>
            <person name="Ashoor H."/>
            <person name="Bougouffa S."/>
            <person name="Bajic V.B."/>
            <person name="Ryu T."/>
            <person name="Ravasi T."/>
            <person name="Bayer T."/>
            <person name="Micklem G."/>
            <person name="Kim H."/>
            <person name="Bhak J."/>
            <person name="Lajeunesse T.C."/>
            <person name="Voolstra C.R."/>
        </authorList>
    </citation>
    <scope>NUCLEOTIDE SEQUENCE [LARGE SCALE GENOMIC DNA]</scope>
    <source>
        <strain evidence="2 3">CCMP2467</strain>
    </source>
</reference>
<proteinExistence type="predicted"/>
<feature type="transmembrane region" description="Helical" evidence="1">
    <location>
        <begin position="6"/>
        <end position="31"/>
    </location>
</feature>
<keyword evidence="1" id="KW-0472">Membrane</keyword>
<organism evidence="2 3">
    <name type="scientific">Symbiodinium microadriaticum</name>
    <name type="common">Dinoflagellate</name>
    <name type="synonym">Zooxanthella microadriatica</name>
    <dbReference type="NCBI Taxonomy" id="2951"/>
    <lineage>
        <taxon>Eukaryota</taxon>
        <taxon>Sar</taxon>
        <taxon>Alveolata</taxon>
        <taxon>Dinophyceae</taxon>
        <taxon>Suessiales</taxon>
        <taxon>Symbiodiniaceae</taxon>
        <taxon>Symbiodinium</taxon>
    </lineage>
</organism>
<dbReference type="EMBL" id="LSRX01000091">
    <property type="protein sequence ID" value="OLQ09763.1"/>
    <property type="molecule type" value="Genomic_DNA"/>
</dbReference>
<evidence type="ECO:0000256" key="1">
    <source>
        <dbReference type="SAM" id="Phobius"/>
    </source>
</evidence>
<evidence type="ECO:0000313" key="2">
    <source>
        <dbReference type="EMBL" id="OLQ09763.1"/>
    </source>
</evidence>